<feature type="binding site" evidence="4">
    <location>
        <begin position="245"/>
        <end position="248"/>
    </location>
    <ligand>
        <name>dihydroxyacetone phosphate</name>
        <dbReference type="ChEBI" id="CHEBI:57642"/>
    </ligand>
</feature>
<dbReference type="Proteomes" id="UP000012063">
    <property type="component" value="Unassembled WGS sequence"/>
</dbReference>
<evidence type="ECO:0000256" key="4">
    <source>
        <dbReference type="PIRSR" id="PIRSR001359-2"/>
    </source>
</evidence>
<reference evidence="7" key="1">
    <citation type="journal article" date="2013" name="Genome Announc.">
        <title>Genome Sequence of Halanaerobium saccharolyticum subsp. saccharolyticum Strain DSM 6643T, a Halophilic Hydrogen-Producing Bacterium.</title>
        <authorList>
            <person name="Kivisto A."/>
            <person name="Larjo A."/>
            <person name="Ciranna A."/>
            <person name="Santala V."/>
            <person name="Roos C."/>
            <person name="Karp M."/>
        </authorList>
    </citation>
    <scope>NUCLEOTIDE SEQUENCE [LARGE SCALE GENOMIC DNA]</scope>
    <source>
        <strain evidence="7">DSM 6643</strain>
    </source>
</reference>
<feature type="binding site" evidence="5">
    <location>
        <position position="119"/>
    </location>
    <ligand>
        <name>Zn(2+)</name>
        <dbReference type="ChEBI" id="CHEBI:29105"/>
        <label>2</label>
    </ligand>
</feature>
<sequence length="302" mass="33086">MEILYIENNFKGSDLMFIISNKNLLLDAQKRGYAVPAFNIHNLETTKVVVEAAEELNSPIIIAATPGTIRFAGARYLVNIMKSAAAESTVPIAFHLDHHENIEDIKESIKLGCKSVMIDASALDYEENIAKVKEVVEFARLYDVSVEAELGKLVGQEDDIKVSDADSQLTDPNLAADFVNRTGIDSLAVAIGTAHGLYKKDPKIDYKRLKAIENNVDVPLVLHGASGVPDKDVKKSIAMGITKVNIATELKIAFSDAVKSYFNENPDANDPRKYLKPGKASMKELVKKKIKLCGSENKGLLK</sequence>
<dbReference type="STRING" id="1293054.HSACCH_02392"/>
<dbReference type="FunFam" id="3.20.20.70:FF:000043">
    <property type="entry name" value="D-tagatose-1,6-bisphosphate aldolase subunit GatY"/>
    <property type="match status" value="1"/>
</dbReference>
<organism evidence="6 7">
    <name type="scientific">Halanaerobium saccharolyticum subsp. saccharolyticum DSM 6643</name>
    <dbReference type="NCBI Taxonomy" id="1293054"/>
    <lineage>
        <taxon>Bacteria</taxon>
        <taxon>Bacillati</taxon>
        <taxon>Bacillota</taxon>
        <taxon>Clostridia</taxon>
        <taxon>Halanaerobiales</taxon>
        <taxon>Halanaerobiaceae</taxon>
        <taxon>Halanaerobium</taxon>
    </lineage>
</organism>
<dbReference type="CDD" id="cd00947">
    <property type="entry name" value="TBP_aldolase_IIB"/>
    <property type="match status" value="1"/>
</dbReference>
<feature type="binding site" evidence="5">
    <location>
        <position position="195"/>
    </location>
    <ligand>
        <name>Zn(2+)</name>
        <dbReference type="ChEBI" id="CHEBI:29105"/>
        <label>1</label>
        <note>catalytic</note>
    </ligand>
</feature>
<gene>
    <name evidence="6" type="ORF">HSACCH_02392</name>
</gene>
<feature type="binding site" evidence="5">
    <location>
        <position position="223"/>
    </location>
    <ligand>
        <name>Zn(2+)</name>
        <dbReference type="ChEBI" id="CHEBI:29105"/>
        <label>1</label>
        <note>catalytic</note>
    </ligand>
</feature>
<dbReference type="PANTHER" id="PTHR30304">
    <property type="entry name" value="D-TAGATOSE-1,6-BISPHOSPHATE ALDOLASE"/>
    <property type="match status" value="1"/>
</dbReference>
<feature type="binding site" evidence="4">
    <location>
        <begin position="224"/>
        <end position="226"/>
    </location>
    <ligand>
        <name>dihydroxyacetone phosphate</name>
        <dbReference type="ChEBI" id="CHEBI:57642"/>
    </ligand>
</feature>
<evidence type="ECO:0000256" key="1">
    <source>
        <dbReference type="ARBA" id="ARBA00031246"/>
    </source>
</evidence>
<protein>
    <recommendedName>
        <fullName evidence="2">D-tagatose-bisphosphate aldolase class II</fullName>
    </recommendedName>
    <alternativeName>
        <fullName evidence="1">Tagatose-bisphosphate aldolase</fullName>
    </alternativeName>
</protein>
<dbReference type="NCBIfam" id="TIGR00167">
    <property type="entry name" value="cbbA"/>
    <property type="match status" value="1"/>
</dbReference>
<keyword evidence="6" id="KW-0456">Lyase</keyword>
<evidence type="ECO:0000313" key="7">
    <source>
        <dbReference type="Proteomes" id="UP000012063"/>
    </source>
</evidence>
<dbReference type="InterPro" id="IPR000771">
    <property type="entry name" value="FBA_II"/>
</dbReference>
<comment type="caution">
    <text evidence="6">The sequence shown here is derived from an EMBL/GenBank/DDBJ whole genome shotgun (WGS) entry which is preliminary data.</text>
</comment>
<dbReference type="NCBIfam" id="NF006626">
    <property type="entry name" value="PRK09195.1"/>
    <property type="match status" value="1"/>
</dbReference>
<evidence type="ECO:0000256" key="3">
    <source>
        <dbReference type="PIRSR" id="PIRSR001359-1"/>
    </source>
</evidence>
<name>M5E4H7_9FIRM</name>
<comment type="cofactor">
    <cofactor evidence="5">
        <name>Zn(2+)</name>
        <dbReference type="ChEBI" id="CHEBI:29105"/>
    </cofactor>
    <text evidence="5">Binds 2 Zn(2+) ions per subunit. One is catalytic and the other provides a structural contribution.</text>
</comment>
<dbReference type="Gene3D" id="3.20.20.70">
    <property type="entry name" value="Aldolase class I"/>
    <property type="match status" value="1"/>
</dbReference>
<dbReference type="EMBL" id="CAUI01000023">
    <property type="protein sequence ID" value="CCU80882.1"/>
    <property type="molecule type" value="Genomic_DNA"/>
</dbReference>
<evidence type="ECO:0000256" key="2">
    <source>
        <dbReference type="ARBA" id="ARBA00032933"/>
    </source>
</evidence>
<proteinExistence type="predicted"/>
<dbReference type="GO" id="GO:0008270">
    <property type="term" value="F:zinc ion binding"/>
    <property type="evidence" value="ECO:0007669"/>
    <property type="project" value="InterPro"/>
</dbReference>
<dbReference type="InterPro" id="IPR050246">
    <property type="entry name" value="Class_II_FBP_aldolase"/>
</dbReference>
<dbReference type="InParanoid" id="M5E4H7"/>
<dbReference type="PANTHER" id="PTHR30304:SF0">
    <property type="entry name" value="D-TAGATOSE-1,6-BISPHOSPHATE ALDOLASE SUBUNIT GATY-RELATED"/>
    <property type="match status" value="1"/>
</dbReference>
<dbReference type="PIRSF" id="PIRSF001359">
    <property type="entry name" value="F_bP_aldolase_II"/>
    <property type="match status" value="1"/>
</dbReference>
<dbReference type="GO" id="GO:0005975">
    <property type="term" value="P:carbohydrate metabolic process"/>
    <property type="evidence" value="ECO:0007669"/>
    <property type="project" value="InterPro"/>
</dbReference>
<evidence type="ECO:0000256" key="5">
    <source>
        <dbReference type="PIRSR" id="PIRSR001359-3"/>
    </source>
</evidence>
<accession>M5E4H7</accession>
<evidence type="ECO:0000313" key="6">
    <source>
        <dbReference type="EMBL" id="CCU80882.1"/>
    </source>
</evidence>
<feature type="binding site" evidence="4">
    <location>
        <position position="196"/>
    </location>
    <ligand>
        <name>dihydroxyacetone phosphate</name>
        <dbReference type="ChEBI" id="CHEBI:57642"/>
    </ligand>
</feature>
<dbReference type="Pfam" id="PF01116">
    <property type="entry name" value="F_bP_aldolase"/>
    <property type="match status" value="1"/>
</dbReference>
<keyword evidence="5" id="KW-0479">Metal-binding</keyword>
<dbReference type="InterPro" id="IPR013785">
    <property type="entry name" value="Aldolase_TIM"/>
</dbReference>
<dbReference type="NCBIfam" id="NF009374">
    <property type="entry name" value="PRK12737.1"/>
    <property type="match status" value="1"/>
</dbReference>
<feature type="binding site" evidence="5">
    <location>
        <position position="98"/>
    </location>
    <ligand>
        <name>Zn(2+)</name>
        <dbReference type="ChEBI" id="CHEBI:29105"/>
        <label>1</label>
        <note>catalytic</note>
    </ligand>
</feature>
<dbReference type="SUPFAM" id="SSF51569">
    <property type="entry name" value="Aldolase"/>
    <property type="match status" value="1"/>
</dbReference>
<dbReference type="eggNOG" id="COG0191">
    <property type="taxonomic scope" value="Bacteria"/>
</dbReference>
<keyword evidence="5" id="KW-0862">Zinc</keyword>
<dbReference type="GO" id="GO:0009025">
    <property type="term" value="F:tagatose-bisphosphate aldolase activity"/>
    <property type="evidence" value="ECO:0007669"/>
    <property type="project" value="UniProtKB-ARBA"/>
</dbReference>
<feature type="binding site" evidence="5">
    <location>
        <position position="149"/>
    </location>
    <ligand>
        <name>Zn(2+)</name>
        <dbReference type="ChEBI" id="CHEBI:29105"/>
        <label>2</label>
    </ligand>
</feature>
<keyword evidence="7" id="KW-1185">Reference proteome</keyword>
<dbReference type="AlphaFoldDB" id="M5E4H7"/>
<feature type="active site" description="Proton donor" evidence="3">
    <location>
        <position position="97"/>
    </location>
</feature>